<dbReference type="Pfam" id="PF13609">
    <property type="entry name" value="Porin_4"/>
    <property type="match status" value="1"/>
</dbReference>
<protein>
    <submittedName>
        <fullName evidence="13 14">Porin</fullName>
    </submittedName>
</protein>
<dbReference type="GO" id="GO:0015288">
    <property type="term" value="F:porin activity"/>
    <property type="evidence" value="ECO:0007669"/>
    <property type="project" value="UniProtKB-KW"/>
</dbReference>
<dbReference type="EMBL" id="OGUS01000142">
    <property type="protein sequence ID" value="SPC23309.1"/>
    <property type="molecule type" value="Genomic_DNA"/>
</dbReference>
<sequence>MKKNMRVTVLTHLSGLLAIAGVVPAGNAQSSVTLYGVADTFLEYSNHLRTAAGAASEGGSRVRLNSGGLAGSRWGLRGVEDLGGGVQAVFALESGFNIDAGTMGEAGRLFNRQAFMGLNTKGFGRLTFGRQYTSMFDLLPLFMPLTYAGAYEPMPFLMSPLRVDNAVKYRIERGPLAAQAHYGFGEQVGSWQGNASWGGGASYISGDLGLAAVYDQANGQDTATGSGRMRKVAVAATYAPGAWRLTAGYRWAEETIASGERKHRDDMWWAGVGYRLTPAFQMNAAFYYDDIKATDGSASPPNPRQYVLQGVYAVSKRTDLYGAVAYVRNAGLNFAALATLAPGARSQTGVALGIRHKF</sequence>
<keyword evidence="6 11" id="KW-0732">Signal</keyword>
<evidence type="ECO:0000256" key="4">
    <source>
        <dbReference type="ARBA" id="ARBA00022452"/>
    </source>
</evidence>
<feature type="domain" description="Porin" evidence="12">
    <location>
        <begin position="18"/>
        <end position="330"/>
    </location>
</feature>
<evidence type="ECO:0000256" key="5">
    <source>
        <dbReference type="ARBA" id="ARBA00022692"/>
    </source>
</evidence>
<evidence type="ECO:0000256" key="3">
    <source>
        <dbReference type="ARBA" id="ARBA00022448"/>
    </source>
</evidence>
<evidence type="ECO:0000313" key="14">
    <source>
        <dbReference type="EMBL" id="SPC23309.1"/>
    </source>
</evidence>
<geneLocation type="plasmid" evidence="15">
    <name>co2235_mp</name>
</geneLocation>
<dbReference type="InterPro" id="IPR023614">
    <property type="entry name" value="Porin_dom_sf"/>
</dbReference>
<name>A0A976BJB4_9BURK</name>
<evidence type="ECO:0000256" key="9">
    <source>
        <dbReference type="ARBA" id="ARBA00023136"/>
    </source>
</evidence>
<reference evidence="13 16" key="2">
    <citation type="submission" date="2021-02" db="EMBL/GenBank/DDBJ databases">
        <title>Complete Genome Sequence of Cupriavidus oxalaticus Strain Ox1, a Soil Oxalate-Degrading Species.</title>
        <authorList>
            <person name="Palmieri F."/>
            <person name="Udriet P."/>
            <person name="Deuasquier M."/>
            <person name="Beaudoing E."/>
            <person name="Johnson S.L."/>
            <person name="Davenport K.W."/>
            <person name="Chain P.S."/>
            <person name="Bindschedler S."/>
            <person name="Junier P."/>
        </authorList>
    </citation>
    <scope>NUCLEOTIDE SEQUENCE [LARGE SCALE GENOMIC DNA]</scope>
    <source>
        <strain evidence="13 16">Ox1</strain>
    </source>
</reference>
<accession>A0A976BJB4</accession>
<keyword evidence="9" id="KW-0472">Membrane</keyword>
<dbReference type="RefSeq" id="WP_063239784.1">
    <property type="nucleotide sequence ID" value="NZ_CP069809.1"/>
</dbReference>
<dbReference type="OrthoDB" id="8951346at2"/>
<evidence type="ECO:0000256" key="6">
    <source>
        <dbReference type="ARBA" id="ARBA00022729"/>
    </source>
</evidence>
<evidence type="ECO:0000256" key="10">
    <source>
        <dbReference type="ARBA" id="ARBA00023237"/>
    </source>
</evidence>
<dbReference type="GeneID" id="303489668"/>
<dbReference type="PANTHER" id="PTHR34501:SF9">
    <property type="entry name" value="MAJOR OUTER MEMBRANE PROTEIN P.IA"/>
    <property type="match status" value="1"/>
</dbReference>
<keyword evidence="7" id="KW-0406">Ion transport</keyword>
<dbReference type="Gene3D" id="2.40.160.10">
    <property type="entry name" value="Porin"/>
    <property type="match status" value="1"/>
</dbReference>
<dbReference type="Proteomes" id="UP000256862">
    <property type="component" value="Plasmid CO2235_mp"/>
</dbReference>
<keyword evidence="3" id="KW-0813">Transport</keyword>
<keyword evidence="16" id="KW-1185">Reference proteome</keyword>
<dbReference type="GO" id="GO:0009279">
    <property type="term" value="C:cell outer membrane"/>
    <property type="evidence" value="ECO:0007669"/>
    <property type="project" value="UniProtKB-SubCell"/>
</dbReference>
<evidence type="ECO:0000256" key="2">
    <source>
        <dbReference type="ARBA" id="ARBA00011233"/>
    </source>
</evidence>
<proteinExistence type="predicted"/>
<comment type="subunit">
    <text evidence="2">Homotrimer.</text>
</comment>
<evidence type="ECO:0000256" key="8">
    <source>
        <dbReference type="ARBA" id="ARBA00023114"/>
    </source>
</evidence>
<reference evidence="14 15" key="1">
    <citation type="submission" date="2018-01" db="EMBL/GenBank/DDBJ databases">
        <authorList>
            <person name="Clerissi C."/>
        </authorList>
    </citation>
    <scope>NUCLEOTIDE SEQUENCE [LARGE SCALE GENOMIC DNA]</scope>
    <source>
        <strain evidence="14">Cupriavidus oxalaticus LMG 2235</strain>
        <plasmid evidence="15">co2235_mp</plasmid>
    </source>
</reference>
<dbReference type="InterPro" id="IPR033900">
    <property type="entry name" value="Gram_neg_porin_domain"/>
</dbReference>
<keyword evidence="8" id="KW-0626">Porin</keyword>
<dbReference type="SUPFAM" id="SSF56935">
    <property type="entry name" value="Porins"/>
    <property type="match status" value="1"/>
</dbReference>
<evidence type="ECO:0000259" key="12">
    <source>
        <dbReference type="Pfam" id="PF13609"/>
    </source>
</evidence>
<dbReference type="Proteomes" id="UP000623307">
    <property type="component" value="Chromosome 1"/>
</dbReference>
<dbReference type="GO" id="GO:0046930">
    <property type="term" value="C:pore complex"/>
    <property type="evidence" value="ECO:0007669"/>
    <property type="project" value="UniProtKB-KW"/>
</dbReference>
<evidence type="ECO:0000313" key="16">
    <source>
        <dbReference type="Proteomes" id="UP000623307"/>
    </source>
</evidence>
<comment type="subcellular location">
    <subcellularLocation>
        <location evidence="1">Cell outer membrane</location>
        <topology evidence="1">Multi-pass membrane protein</topology>
    </subcellularLocation>
</comment>
<evidence type="ECO:0000256" key="11">
    <source>
        <dbReference type="SAM" id="SignalP"/>
    </source>
</evidence>
<evidence type="ECO:0000313" key="15">
    <source>
        <dbReference type="Proteomes" id="UP000256862"/>
    </source>
</evidence>
<evidence type="ECO:0000256" key="7">
    <source>
        <dbReference type="ARBA" id="ARBA00023065"/>
    </source>
</evidence>
<dbReference type="CDD" id="cd00342">
    <property type="entry name" value="gram_neg_porins"/>
    <property type="match status" value="1"/>
</dbReference>
<organism evidence="14 15">
    <name type="scientific">Cupriavidus oxalaticus</name>
    <dbReference type="NCBI Taxonomy" id="96344"/>
    <lineage>
        <taxon>Bacteria</taxon>
        <taxon>Pseudomonadati</taxon>
        <taxon>Pseudomonadota</taxon>
        <taxon>Betaproteobacteria</taxon>
        <taxon>Burkholderiales</taxon>
        <taxon>Burkholderiaceae</taxon>
        <taxon>Cupriavidus</taxon>
    </lineage>
</organism>
<dbReference type="GO" id="GO:0006811">
    <property type="term" value="P:monoatomic ion transport"/>
    <property type="evidence" value="ECO:0007669"/>
    <property type="project" value="UniProtKB-KW"/>
</dbReference>
<keyword evidence="5" id="KW-0812">Transmembrane</keyword>
<feature type="signal peptide" evidence="11">
    <location>
        <begin position="1"/>
        <end position="25"/>
    </location>
</feature>
<evidence type="ECO:0000313" key="13">
    <source>
        <dbReference type="EMBL" id="QRQ90790.1"/>
    </source>
</evidence>
<keyword evidence="4" id="KW-1134">Transmembrane beta strand</keyword>
<dbReference type="InterPro" id="IPR050298">
    <property type="entry name" value="Gram-neg_bact_OMP"/>
</dbReference>
<dbReference type="EMBL" id="CP069811">
    <property type="protein sequence ID" value="QRQ90790.1"/>
    <property type="molecule type" value="Genomic_DNA"/>
</dbReference>
<dbReference type="PANTHER" id="PTHR34501">
    <property type="entry name" value="PROTEIN YDDL-RELATED"/>
    <property type="match status" value="1"/>
</dbReference>
<feature type="chain" id="PRO_5036782218" evidence="11">
    <location>
        <begin position="26"/>
        <end position="358"/>
    </location>
</feature>
<keyword evidence="10" id="KW-0998">Cell outer membrane</keyword>
<gene>
    <name evidence="14" type="ORF">CO2235_MP70087</name>
    <name evidence="13" type="ORF">JTE92_09050</name>
</gene>
<dbReference type="AlphaFoldDB" id="A0A976BJB4"/>
<evidence type="ECO:0000256" key="1">
    <source>
        <dbReference type="ARBA" id="ARBA00004571"/>
    </source>
</evidence>